<dbReference type="PANTHER" id="PTHR11903">
    <property type="entry name" value="PROSTAGLANDIN G/H SYNTHASE"/>
    <property type="match status" value="1"/>
</dbReference>
<organism evidence="8 9">
    <name type="scientific">Extremus antarcticus</name>
    <dbReference type="NCBI Taxonomy" id="702011"/>
    <lineage>
        <taxon>Eukaryota</taxon>
        <taxon>Fungi</taxon>
        <taxon>Dikarya</taxon>
        <taxon>Ascomycota</taxon>
        <taxon>Pezizomycotina</taxon>
        <taxon>Dothideomycetes</taxon>
        <taxon>Dothideomycetidae</taxon>
        <taxon>Mycosphaerellales</taxon>
        <taxon>Extremaceae</taxon>
        <taxon>Extremus</taxon>
    </lineage>
</organism>
<feature type="region of interest" description="Disordered" evidence="7">
    <location>
        <begin position="1"/>
        <end position="30"/>
    </location>
</feature>
<dbReference type="GO" id="GO:0006979">
    <property type="term" value="P:response to oxidative stress"/>
    <property type="evidence" value="ECO:0007669"/>
    <property type="project" value="InterPro"/>
</dbReference>
<dbReference type="Pfam" id="PF00067">
    <property type="entry name" value="p450"/>
    <property type="match status" value="1"/>
</dbReference>
<keyword evidence="6" id="KW-0349">Heme</keyword>
<dbReference type="EMBL" id="JAWDJX010000004">
    <property type="protein sequence ID" value="KAK3056866.1"/>
    <property type="molecule type" value="Genomic_DNA"/>
</dbReference>
<dbReference type="GO" id="GO:0051213">
    <property type="term" value="F:dioxygenase activity"/>
    <property type="evidence" value="ECO:0007669"/>
    <property type="project" value="UniProtKB-KW"/>
</dbReference>
<evidence type="ECO:0000256" key="1">
    <source>
        <dbReference type="ARBA" id="ARBA00011881"/>
    </source>
</evidence>
<evidence type="ECO:0000313" key="9">
    <source>
        <dbReference type="Proteomes" id="UP001271007"/>
    </source>
</evidence>
<keyword evidence="4" id="KW-0560">Oxidoreductase</keyword>
<dbReference type="PANTHER" id="PTHR11903:SF13">
    <property type="entry name" value="LINOLEATE 10R-LIPOXYGENASE"/>
    <property type="match status" value="1"/>
</dbReference>
<evidence type="ECO:0000256" key="6">
    <source>
        <dbReference type="PIRSR" id="PIRSR619791-2"/>
    </source>
</evidence>
<comment type="caution">
    <text evidence="8">The sequence shown here is derived from an EMBL/GenBank/DDBJ whole genome shotgun (WGS) entry which is preliminary data.</text>
</comment>
<dbReference type="SUPFAM" id="SSF48113">
    <property type="entry name" value="Heme-dependent peroxidases"/>
    <property type="match status" value="1"/>
</dbReference>
<dbReference type="CDD" id="cd09817">
    <property type="entry name" value="linoleate_diol_synthase_like"/>
    <property type="match status" value="1"/>
</dbReference>
<reference evidence="8" key="1">
    <citation type="submission" date="2023-04" db="EMBL/GenBank/DDBJ databases">
        <title>Black Yeasts Isolated from many extreme environments.</title>
        <authorList>
            <person name="Coleine C."/>
            <person name="Stajich J.E."/>
            <person name="Selbmann L."/>
        </authorList>
    </citation>
    <scope>NUCLEOTIDE SEQUENCE</scope>
    <source>
        <strain evidence="8">CCFEE 5312</strain>
    </source>
</reference>
<dbReference type="GO" id="GO:0004601">
    <property type="term" value="F:peroxidase activity"/>
    <property type="evidence" value="ECO:0007669"/>
    <property type="project" value="InterPro"/>
</dbReference>
<dbReference type="Proteomes" id="UP001271007">
    <property type="component" value="Unassembled WGS sequence"/>
</dbReference>
<keyword evidence="2 6" id="KW-0479">Metal-binding</keyword>
<dbReference type="InterPro" id="IPR010255">
    <property type="entry name" value="Haem_peroxidase_sf"/>
</dbReference>
<dbReference type="AlphaFoldDB" id="A0AAJ0LVH7"/>
<dbReference type="InterPro" id="IPR019791">
    <property type="entry name" value="Haem_peroxidase_animal"/>
</dbReference>
<evidence type="ECO:0000313" key="8">
    <source>
        <dbReference type="EMBL" id="KAK3056866.1"/>
    </source>
</evidence>
<gene>
    <name evidence="8" type="ORF">LTR09_001904</name>
</gene>
<dbReference type="Gene3D" id="1.10.640.10">
    <property type="entry name" value="Haem peroxidase domain superfamily, animal type"/>
    <property type="match status" value="1"/>
</dbReference>
<dbReference type="InterPro" id="IPR036396">
    <property type="entry name" value="Cyt_P450_sf"/>
</dbReference>
<evidence type="ECO:0000256" key="3">
    <source>
        <dbReference type="ARBA" id="ARBA00022964"/>
    </source>
</evidence>
<keyword evidence="9" id="KW-1185">Reference proteome</keyword>
<name>A0AAJ0LVH7_9PEZI</name>
<dbReference type="InterPro" id="IPR001128">
    <property type="entry name" value="Cyt_P450"/>
</dbReference>
<dbReference type="InterPro" id="IPR037120">
    <property type="entry name" value="Haem_peroxidase_sf_animal"/>
</dbReference>
<dbReference type="InterPro" id="IPR050783">
    <property type="entry name" value="Oxylipin_biosynth_metab"/>
</dbReference>
<dbReference type="PRINTS" id="PR00457">
    <property type="entry name" value="ANPEROXIDASE"/>
</dbReference>
<dbReference type="GO" id="GO:0006631">
    <property type="term" value="P:fatty acid metabolic process"/>
    <property type="evidence" value="ECO:0007669"/>
    <property type="project" value="UniProtKB-ARBA"/>
</dbReference>
<sequence length="1159" mass="129583">MATSWTDSGSTPNGTNGTHPTDPTSQSEDLSTLDDIRERVGRSVSNLWSLLDAIRAPLPTQTGDGSDLARPQRESALYDLKIILRDISILGYDRVEDLAEVIRHSSLEEPIDDKTYLMERLIQAAACLPDDNVSKTITNTFVTTLWNDLQHPPQMLLSDEFIYRQPDGSKNNYMLPQMGAAGMPYARTVPPKTLRAGAMPDPAVLFDTLMARKNPEGTEHPTKISSMLFYVASIIIHDVFKTNRHDYNISDTSSYLDLAPLYGSTWDDQKRMRTFKDGKIKPDCFSETRLLSFPAGVGALLIMFNRYHNYVVEQLALINEDGRFTENSKKPNVERYGDSINRRDDDLFQTGRLITCGLYVNIILIDYVRTILNLNRTDDNWALNPRVDIPDGPQSGGGNQVSCEFNLVYRWHSAISERDDKWTQALFYQMFPNSKPSEIATRDGLGQLFAKLAKDEKASIEQEPDQRPFPALEAERLSRVKKGPFKGNYSDDDLAKIITEGIEDCANAMGPQQVPTVMKAIEILGIMQARTWKVATLNEFREHFALERHKTFESITANKEVAEALRHLYDTPDEVELYPGLIVEDAKTPMLPGSGLCPGYTISRGVLSDAVALVRGDRFYTSSYTPAALTNWGFQEASSDDSIDNGCVFYKLFLRALPNNFDPSSVYVHYPLTIPQGPDGMKDVLRRLGKAHKYNFDKPAPIPQPAVVFTYDAAKAVLNDQESFHVTWGKAMEFLMGPAAKNFMLAGDGPANAASRRLMEGTLYQGEPNRGVTSGDEKWLVAVREFYSEITTTLLKEKSYTLAGVNQVDIIRDVGNMAHVHFAAEMFSIPLKTADFPRGIFTESQLYLICAAVFICVFFDVDPPKSFPLRQKAYEATQILGNIMQVQVAAIKNTGAIAETLIEAFKPTSKPLRDYGVHMIAHLCKEDQSIADIVWGNVMGTLGGMVAPQGQLFGQIIDFYLGDGFEHMKDIAKLAEEDTPAADEKLMKYMLEGLRLNGETGVFREVHKDVTVIDKNGIPGYPQEFHLKAGDRVMVNLKAAGRDEKAFPKPEKLDLNRPIESYIQMGDGVHQCLGLPMTRVALTTMLKTVAKLEGLRPATVTVGRDPFVNSQVKKVVKEFVPGDLEVISESWHYHAFLTENWDMYFPFPTSLKVNWDGGI</sequence>
<dbReference type="GO" id="GO:0004497">
    <property type="term" value="F:monooxygenase activity"/>
    <property type="evidence" value="ECO:0007669"/>
    <property type="project" value="InterPro"/>
</dbReference>
<evidence type="ECO:0000256" key="4">
    <source>
        <dbReference type="ARBA" id="ARBA00023002"/>
    </source>
</evidence>
<dbReference type="Gene3D" id="1.10.630.10">
    <property type="entry name" value="Cytochrome P450"/>
    <property type="match status" value="1"/>
</dbReference>
<dbReference type="Pfam" id="PF03098">
    <property type="entry name" value="An_peroxidase"/>
    <property type="match status" value="2"/>
</dbReference>
<accession>A0AAJ0LVH7</accession>
<proteinExistence type="predicted"/>
<keyword evidence="3" id="KW-0223">Dioxygenase</keyword>
<evidence type="ECO:0000256" key="7">
    <source>
        <dbReference type="SAM" id="MobiDB-lite"/>
    </source>
</evidence>
<evidence type="ECO:0000256" key="5">
    <source>
        <dbReference type="ARBA" id="ARBA00023004"/>
    </source>
</evidence>
<keyword evidence="5 6" id="KW-0408">Iron</keyword>
<dbReference type="InterPro" id="IPR034812">
    <property type="entry name" value="Ppo-like_N"/>
</dbReference>
<dbReference type="PROSITE" id="PS50292">
    <property type="entry name" value="PEROXIDASE_3"/>
    <property type="match status" value="1"/>
</dbReference>
<evidence type="ECO:0008006" key="10">
    <source>
        <dbReference type="Google" id="ProtNLM"/>
    </source>
</evidence>
<comment type="subunit">
    <text evidence="1">Homotetramer.</text>
</comment>
<dbReference type="GO" id="GO:0020037">
    <property type="term" value="F:heme binding"/>
    <property type="evidence" value="ECO:0007669"/>
    <property type="project" value="InterPro"/>
</dbReference>
<dbReference type="GO" id="GO:0005506">
    <property type="term" value="F:iron ion binding"/>
    <property type="evidence" value="ECO:0007669"/>
    <property type="project" value="InterPro"/>
</dbReference>
<dbReference type="CDD" id="cd20612">
    <property type="entry name" value="CYP_LDS-like_C"/>
    <property type="match status" value="1"/>
</dbReference>
<dbReference type="GO" id="GO:0016705">
    <property type="term" value="F:oxidoreductase activity, acting on paired donors, with incorporation or reduction of molecular oxygen"/>
    <property type="evidence" value="ECO:0007669"/>
    <property type="project" value="InterPro"/>
</dbReference>
<dbReference type="SUPFAM" id="SSF48264">
    <property type="entry name" value="Cytochrome P450"/>
    <property type="match status" value="1"/>
</dbReference>
<protein>
    <recommendedName>
        <fullName evidence="10">Linoleate diol synthase</fullName>
    </recommendedName>
</protein>
<feature type="binding site" description="axial binding residue" evidence="6">
    <location>
        <position position="412"/>
    </location>
    <ligand>
        <name>heme b</name>
        <dbReference type="ChEBI" id="CHEBI:60344"/>
    </ligand>
    <ligandPart>
        <name>Fe</name>
        <dbReference type="ChEBI" id="CHEBI:18248"/>
    </ligandPart>
</feature>
<evidence type="ECO:0000256" key="2">
    <source>
        <dbReference type="ARBA" id="ARBA00022723"/>
    </source>
</evidence>